<protein>
    <submittedName>
        <fullName evidence="2">Uncharacterized protein</fullName>
    </submittedName>
</protein>
<dbReference type="Proteomes" id="UP001177003">
    <property type="component" value="Chromosome 4"/>
</dbReference>
<name>A0AA35YWQ0_LACSI</name>
<dbReference type="EMBL" id="OX465080">
    <property type="protein sequence ID" value="CAI9281660.1"/>
    <property type="molecule type" value="Genomic_DNA"/>
</dbReference>
<evidence type="ECO:0000256" key="1">
    <source>
        <dbReference type="SAM" id="MobiDB-lite"/>
    </source>
</evidence>
<gene>
    <name evidence="2" type="ORF">LSALG_LOCUS21346</name>
</gene>
<dbReference type="AlphaFoldDB" id="A0AA35YWQ0"/>
<feature type="region of interest" description="Disordered" evidence="1">
    <location>
        <begin position="45"/>
        <end position="71"/>
    </location>
</feature>
<proteinExistence type="predicted"/>
<evidence type="ECO:0000313" key="3">
    <source>
        <dbReference type="Proteomes" id="UP001177003"/>
    </source>
</evidence>
<organism evidence="2 3">
    <name type="scientific">Lactuca saligna</name>
    <name type="common">Willowleaf lettuce</name>
    <dbReference type="NCBI Taxonomy" id="75948"/>
    <lineage>
        <taxon>Eukaryota</taxon>
        <taxon>Viridiplantae</taxon>
        <taxon>Streptophyta</taxon>
        <taxon>Embryophyta</taxon>
        <taxon>Tracheophyta</taxon>
        <taxon>Spermatophyta</taxon>
        <taxon>Magnoliopsida</taxon>
        <taxon>eudicotyledons</taxon>
        <taxon>Gunneridae</taxon>
        <taxon>Pentapetalae</taxon>
        <taxon>asterids</taxon>
        <taxon>campanulids</taxon>
        <taxon>Asterales</taxon>
        <taxon>Asteraceae</taxon>
        <taxon>Cichorioideae</taxon>
        <taxon>Cichorieae</taxon>
        <taxon>Lactucinae</taxon>
        <taxon>Lactuca</taxon>
    </lineage>
</organism>
<keyword evidence="3" id="KW-1185">Reference proteome</keyword>
<evidence type="ECO:0000313" key="2">
    <source>
        <dbReference type="EMBL" id="CAI9281660.1"/>
    </source>
</evidence>
<sequence>MLTQGILETSIVSTLVSLPTFIIPTHPISSSPTFTPILNQPFTSLFSSQSTDPPKSVDDTDNDDGGFRGTFDELQFDPEEEDILDHMFMSGKQFKILNKNLNSIIQSQAEVGRNNSLSSIEVDVMLKAQEA</sequence>
<accession>A0AA35YWQ0</accession>
<reference evidence="2" key="1">
    <citation type="submission" date="2023-04" db="EMBL/GenBank/DDBJ databases">
        <authorList>
            <person name="Vijverberg K."/>
            <person name="Xiong W."/>
            <person name="Schranz E."/>
        </authorList>
    </citation>
    <scope>NUCLEOTIDE SEQUENCE</scope>
</reference>